<accession>A0ABW1ZLI9</accession>
<gene>
    <name evidence="1" type="ORF">ACFP90_16785</name>
</gene>
<name>A0ABW1ZLI9_9DEIO</name>
<comment type="caution">
    <text evidence="1">The sequence shown here is derived from an EMBL/GenBank/DDBJ whole genome shotgun (WGS) entry which is preliminary data.</text>
</comment>
<evidence type="ECO:0000313" key="1">
    <source>
        <dbReference type="EMBL" id="MFC6661801.1"/>
    </source>
</evidence>
<evidence type="ECO:0000313" key="2">
    <source>
        <dbReference type="Proteomes" id="UP001596317"/>
    </source>
</evidence>
<organism evidence="1 2">
    <name type="scientific">Deinococcus multiflagellatus</name>
    <dbReference type="NCBI Taxonomy" id="1656887"/>
    <lineage>
        <taxon>Bacteria</taxon>
        <taxon>Thermotogati</taxon>
        <taxon>Deinococcota</taxon>
        <taxon>Deinococci</taxon>
        <taxon>Deinococcales</taxon>
        <taxon>Deinococcaceae</taxon>
        <taxon>Deinococcus</taxon>
    </lineage>
</organism>
<sequence>MTAGRAAALAALQRHRPSEAALNRCGVWSPDTKTARLAFPAGRSNLVLLEMDGRAFAFRTPGNGTAQLLWCGAFVQPGQQASALSGSAARALAFSYRTGQGTFPRETAPFDTYTELAQQLTVTAGPLQHGRRCTHTYNLTGYGLSFPSADLLRFTCDGQTVVGPPRR</sequence>
<keyword evidence="2" id="KW-1185">Reference proteome</keyword>
<evidence type="ECO:0008006" key="3">
    <source>
        <dbReference type="Google" id="ProtNLM"/>
    </source>
</evidence>
<protein>
    <recommendedName>
        <fullName evidence="3">Lipoprotein</fullName>
    </recommendedName>
</protein>
<reference evidence="2" key="1">
    <citation type="journal article" date="2019" name="Int. J. Syst. Evol. Microbiol.">
        <title>The Global Catalogue of Microorganisms (GCM) 10K type strain sequencing project: providing services to taxonomists for standard genome sequencing and annotation.</title>
        <authorList>
            <consortium name="The Broad Institute Genomics Platform"/>
            <consortium name="The Broad Institute Genome Sequencing Center for Infectious Disease"/>
            <person name="Wu L."/>
            <person name="Ma J."/>
        </authorList>
    </citation>
    <scope>NUCLEOTIDE SEQUENCE [LARGE SCALE GENOMIC DNA]</scope>
    <source>
        <strain evidence="2">CCUG 63830</strain>
    </source>
</reference>
<proteinExistence type="predicted"/>
<dbReference type="RefSeq" id="WP_380057474.1">
    <property type="nucleotide sequence ID" value="NZ_JBHSWB010000001.1"/>
</dbReference>
<dbReference type="EMBL" id="JBHSWB010000001">
    <property type="protein sequence ID" value="MFC6661801.1"/>
    <property type="molecule type" value="Genomic_DNA"/>
</dbReference>
<dbReference type="Proteomes" id="UP001596317">
    <property type="component" value="Unassembled WGS sequence"/>
</dbReference>